<dbReference type="RefSeq" id="WP_146425740.1">
    <property type="nucleotide sequence ID" value="NZ_VFIP01000011.1"/>
</dbReference>
<evidence type="ECO:0000313" key="2">
    <source>
        <dbReference type="EMBL" id="TWR96459.1"/>
    </source>
</evidence>
<gene>
    <name evidence="2" type="ORF">FJD37_07740</name>
</gene>
<reference evidence="2 3" key="1">
    <citation type="submission" date="2019-06" db="EMBL/GenBank/DDBJ databases">
        <title>Pseudomonas bimorpha sp. nov. isolated from bovine raw milk and skim milk concentrate.</title>
        <authorList>
            <person name="Hofmann K."/>
            <person name="Huptas C."/>
            <person name="Doll E."/>
            <person name="Scherer S."/>
            <person name="Wenning M."/>
        </authorList>
    </citation>
    <scope>NUCLEOTIDE SEQUENCE [LARGE SCALE GENOMIC DNA]</scope>
    <source>
        <strain evidence="2 3">DSM 108990</strain>
    </source>
</reference>
<accession>A0A5C5PZ76</accession>
<dbReference type="AlphaFoldDB" id="A0A5C5PZ76"/>
<dbReference type="InterPro" id="IPR025391">
    <property type="entry name" value="DUF4123"/>
</dbReference>
<protein>
    <submittedName>
        <fullName evidence="2">DUF4123 domain-containing protein</fullName>
    </submittedName>
</protein>
<feature type="domain" description="DUF4123" evidence="1">
    <location>
        <begin position="24"/>
        <end position="140"/>
    </location>
</feature>
<comment type="caution">
    <text evidence="2">The sequence shown here is derived from an EMBL/GenBank/DDBJ whole genome shotgun (WGS) entry which is preliminary data.</text>
</comment>
<dbReference type="Proteomes" id="UP000317901">
    <property type="component" value="Unassembled WGS sequence"/>
</dbReference>
<evidence type="ECO:0000313" key="3">
    <source>
        <dbReference type="Proteomes" id="UP000317901"/>
    </source>
</evidence>
<evidence type="ECO:0000259" key="1">
    <source>
        <dbReference type="Pfam" id="PF13503"/>
    </source>
</evidence>
<dbReference type="Pfam" id="PF13503">
    <property type="entry name" value="DUF4123"/>
    <property type="match status" value="1"/>
</dbReference>
<dbReference type="EMBL" id="VFIP01000011">
    <property type="protein sequence ID" value="TWR96459.1"/>
    <property type="molecule type" value="Genomic_DNA"/>
</dbReference>
<sequence length="284" mass="32823">MTTLPPDQWLEMQRRHVRDVCLILNQNSESLTSHTLLNGRPPYTYCSVYSQTLVSRLASAGPFIIVLNSSDREQLTQLFNTPEGNWGWLASIASGDLPALAQHWRARCLAGAAPHQVLYRFEDNRVLNRALAHLSPEQQGAYLGPAISVCRWQDEHWVITDNPTPGEHPLSETFDWLNIPPNLDKLDSIHALNAHRHVLDKHYDQYRQLAALQMPFAWLKSKRNQTFRWGWRDQQKLEFLFTRSLDSPEFELPRTWYPRDDEDPATHFARVSHLANVLTIKGRS</sequence>
<dbReference type="OrthoDB" id="6980020at2"/>
<name>A0A5C5PZ76_9PSED</name>
<organism evidence="2 3">
    <name type="scientific">Pseudomonas saxonica</name>
    <dbReference type="NCBI Taxonomy" id="2600598"/>
    <lineage>
        <taxon>Bacteria</taxon>
        <taxon>Pseudomonadati</taxon>
        <taxon>Pseudomonadota</taxon>
        <taxon>Gammaproteobacteria</taxon>
        <taxon>Pseudomonadales</taxon>
        <taxon>Pseudomonadaceae</taxon>
        <taxon>Pseudomonas</taxon>
    </lineage>
</organism>
<proteinExistence type="predicted"/>